<dbReference type="OrthoDB" id="5569250at2759"/>
<protein>
    <recommendedName>
        <fullName evidence="1">Fungal-type protein kinase domain-containing protein</fullName>
    </recommendedName>
</protein>
<dbReference type="InterPro" id="IPR011009">
    <property type="entry name" value="Kinase-like_dom_sf"/>
</dbReference>
<evidence type="ECO:0000313" key="2">
    <source>
        <dbReference type="EMBL" id="KAF5383710.1"/>
    </source>
</evidence>
<dbReference type="SUPFAM" id="SSF56112">
    <property type="entry name" value="Protein kinase-like (PK-like)"/>
    <property type="match status" value="1"/>
</dbReference>
<dbReference type="InterPro" id="IPR040976">
    <property type="entry name" value="Pkinase_fungal"/>
</dbReference>
<dbReference type="PANTHER" id="PTHR38248:SF2">
    <property type="entry name" value="FUNK1 11"/>
    <property type="match status" value="1"/>
</dbReference>
<accession>A0A8H5HI51</accession>
<feature type="domain" description="Fungal-type protein kinase" evidence="1">
    <location>
        <begin position="71"/>
        <end position="178"/>
    </location>
</feature>
<proteinExistence type="predicted"/>
<sequence>MAYPPQILVQTSSCPQYLLVPRCLAILPIQEVDFAAKTKNERVHLLRVDLLGLSSAIEDSKGRKRATHGKLWEVGSIETFQDVFVDCLKVHYLAFANAKELHQDLTPNNLMFKRTDHASDSKATGILQDWDYVVDSDDQMRHRTGTMAFMASDLLSDQSPPHLYRHDLESFFYILVWAAFNYDFDTKERLPMTHFALYHWNDAKLSACARSKTEFLSDPETKNRLFAYLPPKRQPLLPWISSVWSLFWEANISRTTNHEMPDAEADWDDETEGGFITFESFTGALGRR</sequence>
<name>A0A8H5HI51_9AGAR</name>
<evidence type="ECO:0000259" key="1">
    <source>
        <dbReference type="Pfam" id="PF17667"/>
    </source>
</evidence>
<dbReference type="Proteomes" id="UP000565441">
    <property type="component" value="Unassembled WGS sequence"/>
</dbReference>
<organism evidence="2 3">
    <name type="scientific">Tricholomella constricta</name>
    <dbReference type="NCBI Taxonomy" id="117010"/>
    <lineage>
        <taxon>Eukaryota</taxon>
        <taxon>Fungi</taxon>
        <taxon>Dikarya</taxon>
        <taxon>Basidiomycota</taxon>
        <taxon>Agaricomycotina</taxon>
        <taxon>Agaricomycetes</taxon>
        <taxon>Agaricomycetidae</taxon>
        <taxon>Agaricales</taxon>
        <taxon>Tricholomatineae</taxon>
        <taxon>Lyophyllaceae</taxon>
        <taxon>Tricholomella</taxon>
    </lineage>
</organism>
<dbReference type="EMBL" id="JAACJP010000006">
    <property type="protein sequence ID" value="KAF5383710.1"/>
    <property type="molecule type" value="Genomic_DNA"/>
</dbReference>
<reference evidence="2 3" key="1">
    <citation type="journal article" date="2020" name="ISME J.">
        <title>Uncovering the hidden diversity of litter-decomposition mechanisms in mushroom-forming fungi.</title>
        <authorList>
            <person name="Floudas D."/>
            <person name="Bentzer J."/>
            <person name="Ahren D."/>
            <person name="Johansson T."/>
            <person name="Persson P."/>
            <person name="Tunlid A."/>
        </authorList>
    </citation>
    <scope>NUCLEOTIDE SEQUENCE [LARGE SCALE GENOMIC DNA]</scope>
    <source>
        <strain evidence="2 3">CBS 661.87</strain>
    </source>
</reference>
<gene>
    <name evidence="2" type="ORF">D9615_003840</name>
</gene>
<dbReference type="PANTHER" id="PTHR38248">
    <property type="entry name" value="FUNK1 6"/>
    <property type="match status" value="1"/>
</dbReference>
<keyword evidence="3" id="KW-1185">Reference proteome</keyword>
<dbReference type="AlphaFoldDB" id="A0A8H5HI51"/>
<comment type="caution">
    <text evidence="2">The sequence shown here is derived from an EMBL/GenBank/DDBJ whole genome shotgun (WGS) entry which is preliminary data.</text>
</comment>
<dbReference type="Pfam" id="PF17667">
    <property type="entry name" value="Pkinase_fungal"/>
    <property type="match status" value="1"/>
</dbReference>
<evidence type="ECO:0000313" key="3">
    <source>
        <dbReference type="Proteomes" id="UP000565441"/>
    </source>
</evidence>